<proteinExistence type="predicted"/>
<comment type="caution">
    <text evidence="2">The sequence shown here is derived from an EMBL/GenBank/DDBJ whole genome shotgun (WGS) entry which is preliminary data.</text>
</comment>
<dbReference type="EMBL" id="QYRN01000008">
    <property type="protein sequence ID" value="RIX99106.1"/>
    <property type="molecule type" value="Genomic_DNA"/>
</dbReference>
<dbReference type="InterPro" id="IPR014729">
    <property type="entry name" value="Rossmann-like_a/b/a_fold"/>
</dbReference>
<dbReference type="InterPro" id="IPR049676">
    <property type="entry name" value="QatC"/>
</dbReference>
<dbReference type="SUPFAM" id="SSF52402">
    <property type="entry name" value="Adenine nucleotide alpha hydrolases-like"/>
    <property type="match status" value="1"/>
</dbReference>
<dbReference type="OrthoDB" id="9789567at2"/>
<reference evidence="3" key="1">
    <citation type="submission" date="2018-09" db="EMBL/GenBank/DDBJ databases">
        <authorList>
            <person name="Tuo L."/>
        </authorList>
    </citation>
    <scope>NUCLEOTIDE SEQUENCE [LARGE SCALE GENOMIC DNA]</scope>
    <source>
        <strain evidence="3">M2BS4Y-1</strain>
    </source>
</reference>
<dbReference type="Proteomes" id="UP000265750">
    <property type="component" value="Unassembled WGS sequence"/>
</dbReference>
<dbReference type="InterPro" id="IPR018317">
    <property type="entry name" value="QueC"/>
</dbReference>
<gene>
    <name evidence="2" type="ORF">D3218_15125</name>
</gene>
<keyword evidence="3" id="KW-1185">Reference proteome</keyword>
<dbReference type="RefSeq" id="WP_019994351.1">
    <property type="nucleotide sequence ID" value="NZ_QYRN01000008.1"/>
</dbReference>
<dbReference type="AlphaFoldDB" id="A0A3A1WG10"/>
<evidence type="ECO:0008006" key="4">
    <source>
        <dbReference type="Google" id="ProtNLM"/>
    </source>
</evidence>
<dbReference type="Gene3D" id="3.40.50.620">
    <property type="entry name" value="HUPs"/>
    <property type="match status" value="1"/>
</dbReference>
<protein>
    <recommendedName>
        <fullName evidence="4">7-cyano-7-deazaguanine synthase</fullName>
    </recommendedName>
</protein>
<dbReference type="GO" id="GO:0008616">
    <property type="term" value="P:tRNA queuosine(34) biosynthetic process"/>
    <property type="evidence" value="ECO:0007669"/>
    <property type="project" value="UniProtKB-KW"/>
</dbReference>
<evidence type="ECO:0000313" key="2">
    <source>
        <dbReference type="EMBL" id="RIX99106.1"/>
    </source>
</evidence>
<name>A0A3A1WG10_9HYPH</name>
<evidence type="ECO:0000256" key="1">
    <source>
        <dbReference type="ARBA" id="ARBA00022785"/>
    </source>
</evidence>
<keyword evidence="1" id="KW-0671">Queuosine biosynthesis</keyword>
<dbReference type="Pfam" id="PF06508">
    <property type="entry name" value="QueC"/>
    <property type="match status" value="1"/>
</dbReference>
<sequence length="423" mass="45747">MVTRIPTRVLATPNAMRATAAVAHGDVGVALHHIGRPELAGLGGTLNQAAAALPRTPSVLAWDFLSIALAVHAADRFVIRKEAADSWTRMIALEVELADPEPWAAQAGAIEDTLRFLSSDIWSVRFRGGGARPPAVADRPTDRDCACLFSGGLDSLIGALDLRAEGRRPLLVSQASPKEGSVQRTLAGLIGMDAERFSARASERWRQPYEPSSRARSMLFLGYGAVAAASLARDGAPVDLFVPENGLISINAPLTHRRMASLSTRTTHPHFISSLQRVLDGVGLPARIRTPYALKTKGQMLAECRDELIHELAHRSYSCGKGKRLNQHCGRCVPCLIRRASFEAAGMRDGTDYWANDLSEHASNEDVAAARFAAATLERRDVARWASEAGPLPTDPDLRRGHVDVVRRGTAEVKAFLDAIAWP</sequence>
<accession>A0A3A1WG10</accession>
<organism evidence="2 3">
    <name type="scientific">Aureimonas flava</name>
    <dbReference type="NCBI Taxonomy" id="2320271"/>
    <lineage>
        <taxon>Bacteria</taxon>
        <taxon>Pseudomonadati</taxon>
        <taxon>Pseudomonadota</taxon>
        <taxon>Alphaproteobacteria</taxon>
        <taxon>Hyphomicrobiales</taxon>
        <taxon>Aurantimonadaceae</taxon>
        <taxon>Aureimonas</taxon>
    </lineage>
</organism>
<evidence type="ECO:0000313" key="3">
    <source>
        <dbReference type="Proteomes" id="UP000265750"/>
    </source>
</evidence>
<dbReference type="NCBIfam" id="NF041925">
    <property type="entry name" value="QatC"/>
    <property type="match status" value="1"/>
</dbReference>